<evidence type="ECO:0000313" key="2">
    <source>
        <dbReference type="Proteomes" id="UP000814128"/>
    </source>
</evidence>
<comment type="caution">
    <text evidence="1">The sequence shown here is derived from an EMBL/GenBank/DDBJ whole genome shotgun (WGS) entry which is preliminary data.</text>
</comment>
<keyword evidence="2" id="KW-1185">Reference proteome</keyword>
<dbReference type="Proteomes" id="UP000814128">
    <property type="component" value="Unassembled WGS sequence"/>
</dbReference>
<organism evidence="1 2">
    <name type="scientific">Vararia minispora EC-137</name>
    <dbReference type="NCBI Taxonomy" id="1314806"/>
    <lineage>
        <taxon>Eukaryota</taxon>
        <taxon>Fungi</taxon>
        <taxon>Dikarya</taxon>
        <taxon>Basidiomycota</taxon>
        <taxon>Agaricomycotina</taxon>
        <taxon>Agaricomycetes</taxon>
        <taxon>Russulales</taxon>
        <taxon>Lachnocladiaceae</taxon>
        <taxon>Vararia</taxon>
    </lineage>
</organism>
<reference evidence="1" key="2">
    <citation type="journal article" date="2022" name="New Phytol.">
        <title>Evolutionary transition to the ectomycorrhizal habit in the genomes of a hyperdiverse lineage of mushroom-forming fungi.</title>
        <authorList>
            <person name="Looney B."/>
            <person name="Miyauchi S."/>
            <person name="Morin E."/>
            <person name="Drula E."/>
            <person name="Courty P.E."/>
            <person name="Kohler A."/>
            <person name="Kuo A."/>
            <person name="LaButti K."/>
            <person name="Pangilinan J."/>
            <person name="Lipzen A."/>
            <person name="Riley R."/>
            <person name="Andreopoulos W."/>
            <person name="He G."/>
            <person name="Johnson J."/>
            <person name="Nolan M."/>
            <person name="Tritt A."/>
            <person name="Barry K.W."/>
            <person name="Grigoriev I.V."/>
            <person name="Nagy L.G."/>
            <person name="Hibbett D."/>
            <person name="Henrissat B."/>
            <person name="Matheny P.B."/>
            <person name="Labbe J."/>
            <person name="Martin F.M."/>
        </authorList>
    </citation>
    <scope>NUCLEOTIDE SEQUENCE</scope>
    <source>
        <strain evidence="1">EC-137</strain>
    </source>
</reference>
<proteinExistence type="predicted"/>
<sequence>MERGSPEATLSKATILVIGGGPSGSYSAALLARDGFDVVLLEKDRFPRYHIGESLLPSIPHYLEFIDALDAMIEAGFRCKPGAAVKLNQYSMEGYTDFSTVDEKFSTWNVTRSVFDDILLRHPQVNGVRVHQEMVVTSIHVDKTQKPYAASWKSRVDGTEGVIAFDWLIDASGRAGVMSTKVLHNRVFNQGLRNVACWAYWKCGVMYAQDTDREGAPWFEALSDATGWAWYIPLQRDAISVGIVMDEEASARKKAQARSTNESWSLMDHYREQVNLAPGITRLLNDAQIASTAQSTSDYSYSVSSYGGIGYRLVGDAASFIDPFFSSGVHLAFNSALSAACSISASIKGDCSEEDAVRFHTMKCVTAYTRFLVVVLGAYSQIRTLDDSILQDVSEDGFERAFATLRPLLRGEADVGSSLTQDELKCAMDFCSALFLPTSPRMHADVARRFPPELSDKSAPIMLPEDIACKVSVHDEDALHVLREINARKPIHAMYDVAQHFAEEAIYGMVPRIGRGSLGLRSV</sequence>
<reference evidence="1" key="1">
    <citation type="submission" date="2021-02" db="EMBL/GenBank/DDBJ databases">
        <authorList>
            <consortium name="DOE Joint Genome Institute"/>
            <person name="Ahrendt S."/>
            <person name="Looney B.P."/>
            <person name="Miyauchi S."/>
            <person name="Morin E."/>
            <person name="Drula E."/>
            <person name="Courty P.E."/>
            <person name="Chicoki N."/>
            <person name="Fauchery L."/>
            <person name="Kohler A."/>
            <person name="Kuo A."/>
            <person name="Labutti K."/>
            <person name="Pangilinan J."/>
            <person name="Lipzen A."/>
            <person name="Riley R."/>
            <person name="Andreopoulos W."/>
            <person name="He G."/>
            <person name="Johnson J."/>
            <person name="Barry K.W."/>
            <person name="Grigoriev I.V."/>
            <person name="Nagy L."/>
            <person name="Hibbett D."/>
            <person name="Henrissat B."/>
            <person name="Matheny P.B."/>
            <person name="Labbe J."/>
            <person name="Martin F."/>
        </authorList>
    </citation>
    <scope>NUCLEOTIDE SEQUENCE</scope>
    <source>
        <strain evidence="1">EC-137</strain>
    </source>
</reference>
<accession>A0ACB8Q9P4</accession>
<gene>
    <name evidence="1" type="ORF">K488DRAFT_89908</name>
</gene>
<name>A0ACB8Q9P4_9AGAM</name>
<dbReference type="EMBL" id="MU273770">
    <property type="protein sequence ID" value="KAI0028270.1"/>
    <property type="molecule type" value="Genomic_DNA"/>
</dbReference>
<protein>
    <submittedName>
        <fullName evidence="1">FAD/NAD-P-binding domain-containing protein</fullName>
    </submittedName>
</protein>
<evidence type="ECO:0000313" key="1">
    <source>
        <dbReference type="EMBL" id="KAI0028270.1"/>
    </source>
</evidence>